<proteinExistence type="predicted"/>
<keyword evidence="2" id="KW-1185">Reference proteome</keyword>
<dbReference type="EMBL" id="ML742238">
    <property type="protein sequence ID" value="KAE8146874.1"/>
    <property type="molecule type" value="Genomic_DNA"/>
</dbReference>
<name>A0A5N6TKI9_ASPAV</name>
<dbReference type="InterPro" id="IPR011009">
    <property type="entry name" value="Kinase-like_dom_sf"/>
</dbReference>
<organism evidence="1 2">
    <name type="scientific">Aspergillus avenaceus</name>
    <dbReference type="NCBI Taxonomy" id="36643"/>
    <lineage>
        <taxon>Eukaryota</taxon>
        <taxon>Fungi</taxon>
        <taxon>Dikarya</taxon>
        <taxon>Ascomycota</taxon>
        <taxon>Pezizomycotina</taxon>
        <taxon>Eurotiomycetes</taxon>
        <taxon>Eurotiomycetidae</taxon>
        <taxon>Eurotiales</taxon>
        <taxon>Aspergillaceae</taxon>
        <taxon>Aspergillus</taxon>
        <taxon>Aspergillus subgen. Circumdati</taxon>
    </lineage>
</organism>
<reference evidence="1 2" key="1">
    <citation type="submission" date="2019-04" db="EMBL/GenBank/DDBJ databases">
        <title>Friends and foes A comparative genomics study of 23 Aspergillus species from section Flavi.</title>
        <authorList>
            <consortium name="DOE Joint Genome Institute"/>
            <person name="Kjaerbolling I."/>
            <person name="Vesth T."/>
            <person name="Frisvad J.C."/>
            <person name="Nybo J.L."/>
            <person name="Theobald S."/>
            <person name="Kildgaard S."/>
            <person name="Isbrandt T."/>
            <person name="Kuo A."/>
            <person name="Sato A."/>
            <person name="Lyhne E.K."/>
            <person name="Kogle M.E."/>
            <person name="Wiebenga A."/>
            <person name="Kun R.S."/>
            <person name="Lubbers R.J."/>
            <person name="Makela M.R."/>
            <person name="Barry K."/>
            <person name="Chovatia M."/>
            <person name="Clum A."/>
            <person name="Daum C."/>
            <person name="Haridas S."/>
            <person name="He G."/>
            <person name="LaButti K."/>
            <person name="Lipzen A."/>
            <person name="Mondo S."/>
            <person name="Riley R."/>
            <person name="Salamov A."/>
            <person name="Simmons B.A."/>
            <person name="Magnuson J.K."/>
            <person name="Henrissat B."/>
            <person name="Mortensen U.H."/>
            <person name="Larsen T.O."/>
            <person name="Devries R.P."/>
            <person name="Grigoriev I.V."/>
            <person name="Machida M."/>
            <person name="Baker S.E."/>
            <person name="Andersen M.R."/>
        </authorList>
    </citation>
    <scope>NUCLEOTIDE SEQUENCE [LARGE SCALE GENOMIC DNA]</scope>
    <source>
        <strain evidence="1 2">IBT 18842</strain>
    </source>
</reference>
<evidence type="ECO:0000313" key="2">
    <source>
        <dbReference type="Proteomes" id="UP000325780"/>
    </source>
</evidence>
<dbReference type="Proteomes" id="UP000325780">
    <property type="component" value="Unassembled WGS sequence"/>
</dbReference>
<dbReference type="OrthoDB" id="4138941at2759"/>
<gene>
    <name evidence="1" type="ORF">BDV25DRAFT_132567</name>
</gene>
<evidence type="ECO:0000313" key="1">
    <source>
        <dbReference type="EMBL" id="KAE8146874.1"/>
    </source>
</evidence>
<sequence length="443" mass="52120">MDAPGQTWTEIFFDRQPPLNLDDMVHDSVPLRQFPCHDKIWKLGERVSQDMPAGRPILVLWIYFPDYPEHEARAQLRRIPSEIHSIDRVKNELDPFLNETRAYEHIDRCCPVSRRAYFPRFYGVITDINRSRFPERYRLRRRAIVLETIKPNLASRRILAAERFSVVVQEFGRRLRQLSLTSFEIEWYQSLLDNRLRRVNALYDIGITHGDIRDDHFRIPGDFYDTVLYDFSISYTYSPNWPYCVNAGRPRSLSSIQKRERNHIQNQIYRRAEQLDIRNHIAQSCQTSLEIIEHEFCCPLNEKGLDLEMIILKVMNRPDVFAMPSLATVLPFLERACPEHQPTWYISRARSLKQYESAWILHNESEKQPGVTEMSHEIISLCGKILANIDNLEINHQSFFFLVLLPRDWVVEDLTRRLLAVCSSTVSSGREGVTMSKAKLLRD</sequence>
<accession>A0A5N6TKI9</accession>
<dbReference type="AlphaFoldDB" id="A0A5N6TKI9"/>
<protein>
    <submittedName>
        <fullName evidence="1">Uncharacterized protein</fullName>
    </submittedName>
</protein>
<dbReference type="SUPFAM" id="SSF56112">
    <property type="entry name" value="Protein kinase-like (PK-like)"/>
    <property type="match status" value="1"/>
</dbReference>